<feature type="region of interest" description="Disordered" evidence="1">
    <location>
        <begin position="1"/>
        <end position="348"/>
    </location>
</feature>
<reference evidence="2 3" key="1">
    <citation type="submission" date="2017-05" db="EMBL/GenBank/DDBJ databases">
        <title>Draft genome sequence of Elsinoe australis.</title>
        <authorList>
            <person name="Cheng Q."/>
        </authorList>
    </citation>
    <scope>NUCLEOTIDE SEQUENCE [LARGE SCALE GENOMIC DNA]</scope>
    <source>
        <strain evidence="2 3">NL1</strain>
    </source>
</reference>
<accession>A0A2P7Z7I2</accession>
<comment type="caution">
    <text evidence="2">The sequence shown here is derived from an EMBL/GenBank/DDBJ whole genome shotgun (WGS) entry which is preliminary data.</text>
</comment>
<evidence type="ECO:0000256" key="1">
    <source>
        <dbReference type="SAM" id="MobiDB-lite"/>
    </source>
</evidence>
<keyword evidence="3" id="KW-1185">Reference proteome</keyword>
<name>A0A2P7Z7I2_9PEZI</name>
<dbReference type="AlphaFoldDB" id="A0A2P7Z7I2"/>
<feature type="compositionally biased region" description="Low complexity" evidence="1">
    <location>
        <begin position="180"/>
        <end position="241"/>
    </location>
</feature>
<evidence type="ECO:0000313" key="2">
    <source>
        <dbReference type="EMBL" id="PSK44172.1"/>
    </source>
</evidence>
<feature type="compositionally biased region" description="Polar residues" evidence="1">
    <location>
        <begin position="97"/>
        <end position="108"/>
    </location>
</feature>
<feature type="compositionally biased region" description="Low complexity" evidence="1">
    <location>
        <begin position="41"/>
        <end position="50"/>
    </location>
</feature>
<evidence type="ECO:0000313" key="3">
    <source>
        <dbReference type="Proteomes" id="UP000243723"/>
    </source>
</evidence>
<gene>
    <name evidence="2" type="ORF">B9Z65_152</name>
</gene>
<sequence length="372" mass="38771">MADLQTITGQAAPSRSSTDKAPPPLSVDTSATPSVVERPYSRSSTPSSPMARPPTPGGGPLSSHPATPVPTNDRFSPPPQPETQEQENVEPKKADSVTATTSLEQTTPTKPPKSIPVTKAASAIASAGNSRPPSSHLKSPPPSNTTPIKTGVPPRKPLTPASANASKPLNRRNSTGVRKLLSLTSLRSSFSSSRTSLVNQPSPDTKTTATPSKTASPTTKSTVSPSNKRPSSPSISSTLSPTNTGTWQTYTASVSGGGTTTPSSAVSPSDNTTGGGSPRLRKRKSGNWFRRASMMMLGDEGLENVPEGRENYTTSKSGFGSMSEVREMSSAGSGDSRRDPRSPGVPVLPEIRALTSPSRERWGEDMFAGVGR</sequence>
<dbReference type="Proteomes" id="UP000243723">
    <property type="component" value="Unassembled WGS sequence"/>
</dbReference>
<protein>
    <submittedName>
        <fullName evidence="2">Uncharacterized protein</fullName>
    </submittedName>
</protein>
<feature type="compositionally biased region" description="Polar residues" evidence="1">
    <location>
        <begin position="311"/>
        <end position="320"/>
    </location>
</feature>
<feature type="compositionally biased region" description="Polar residues" evidence="1">
    <location>
        <begin position="161"/>
        <end position="176"/>
    </location>
</feature>
<organism evidence="2 3">
    <name type="scientific">Elsinoe australis</name>
    <dbReference type="NCBI Taxonomy" id="40998"/>
    <lineage>
        <taxon>Eukaryota</taxon>
        <taxon>Fungi</taxon>
        <taxon>Dikarya</taxon>
        <taxon>Ascomycota</taxon>
        <taxon>Pezizomycotina</taxon>
        <taxon>Dothideomycetes</taxon>
        <taxon>Dothideomycetidae</taxon>
        <taxon>Myriangiales</taxon>
        <taxon>Elsinoaceae</taxon>
        <taxon>Elsinoe</taxon>
    </lineage>
</organism>
<feature type="compositionally biased region" description="Polar residues" evidence="1">
    <location>
        <begin position="1"/>
        <end position="16"/>
    </location>
</feature>
<feature type="compositionally biased region" description="Low complexity" evidence="1">
    <location>
        <begin position="260"/>
        <end position="269"/>
    </location>
</feature>
<proteinExistence type="predicted"/>
<dbReference type="OrthoDB" id="5380416at2759"/>
<dbReference type="EMBL" id="NHZQ01000289">
    <property type="protein sequence ID" value="PSK44172.1"/>
    <property type="molecule type" value="Genomic_DNA"/>
</dbReference>